<proteinExistence type="inferred from homology"/>
<protein>
    <submittedName>
        <fullName evidence="7">RNA polymerase sigma factor</fullName>
    </submittedName>
</protein>
<dbReference type="SUPFAM" id="SSF88659">
    <property type="entry name" value="Sigma3 and sigma4 domains of RNA polymerase sigma factors"/>
    <property type="match status" value="1"/>
</dbReference>
<reference evidence="8" key="1">
    <citation type="journal article" date="2019" name="Int. J. Syst. Evol. Microbiol.">
        <title>The Global Catalogue of Microorganisms (GCM) 10K type strain sequencing project: providing services to taxonomists for standard genome sequencing and annotation.</title>
        <authorList>
            <consortium name="The Broad Institute Genomics Platform"/>
            <consortium name="The Broad Institute Genome Sequencing Center for Infectious Disease"/>
            <person name="Wu L."/>
            <person name="Ma J."/>
        </authorList>
    </citation>
    <scope>NUCLEOTIDE SEQUENCE [LARGE SCALE GENOMIC DNA]</scope>
    <source>
        <strain evidence="8">CGMCC 1.10698</strain>
    </source>
</reference>
<evidence type="ECO:0000256" key="2">
    <source>
        <dbReference type="ARBA" id="ARBA00023015"/>
    </source>
</evidence>
<comment type="similarity">
    <text evidence="1">Belongs to the sigma-70 factor family. ECF subfamily.</text>
</comment>
<evidence type="ECO:0000259" key="5">
    <source>
        <dbReference type="Pfam" id="PF04542"/>
    </source>
</evidence>
<dbReference type="PANTHER" id="PTHR43133">
    <property type="entry name" value="RNA POLYMERASE ECF-TYPE SIGMA FACTO"/>
    <property type="match status" value="1"/>
</dbReference>
<gene>
    <name evidence="7" type="ORF">ACFOW9_01355</name>
</gene>
<dbReference type="InterPro" id="IPR007627">
    <property type="entry name" value="RNA_pol_sigma70_r2"/>
</dbReference>
<evidence type="ECO:0000259" key="6">
    <source>
        <dbReference type="Pfam" id="PF08281"/>
    </source>
</evidence>
<dbReference type="Gene3D" id="1.10.10.10">
    <property type="entry name" value="Winged helix-like DNA-binding domain superfamily/Winged helix DNA-binding domain"/>
    <property type="match status" value="1"/>
</dbReference>
<feature type="domain" description="RNA polymerase sigma-70 region 2" evidence="5">
    <location>
        <begin position="26"/>
        <end position="94"/>
    </location>
</feature>
<dbReference type="Pfam" id="PF08281">
    <property type="entry name" value="Sigma70_r4_2"/>
    <property type="match status" value="1"/>
</dbReference>
<evidence type="ECO:0000256" key="3">
    <source>
        <dbReference type="ARBA" id="ARBA00023082"/>
    </source>
</evidence>
<dbReference type="InterPro" id="IPR013249">
    <property type="entry name" value="RNA_pol_sigma70_r4_t2"/>
</dbReference>
<dbReference type="NCBIfam" id="TIGR02937">
    <property type="entry name" value="sigma70-ECF"/>
    <property type="match status" value="1"/>
</dbReference>
<evidence type="ECO:0000256" key="4">
    <source>
        <dbReference type="ARBA" id="ARBA00023163"/>
    </source>
</evidence>
<dbReference type="InterPro" id="IPR013325">
    <property type="entry name" value="RNA_pol_sigma_r2"/>
</dbReference>
<dbReference type="PANTHER" id="PTHR43133:SF25">
    <property type="entry name" value="RNA POLYMERASE SIGMA FACTOR RFAY-RELATED"/>
    <property type="match status" value="1"/>
</dbReference>
<sequence length="200" mass="22571">MKQIEDSDAALWERCAQGDPDALGALFDKHADALFRYALSRTRSWHDAEELVSLTFLEAWKQRARLKLERDTLLPWLLGVASNVDRNRARSRRRHEQFLTRLPHSEPAMDHATEIAERLDAEAEVARLLNGTAGLTSGERDAVILCFMNGYSYEETATALRVRLGTVRSRLSRARKKLAAAAPHLAPAERLTIPLESRIS</sequence>
<dbReference type="SUPFAM" id="SSF88946">
    <property type="entry name" value="Sigma2 domain of RNA polymerase sigma factors"/>
    <property type="match status" value="1"/>
</dbReference>
<dbReference type="InterPro" id="IPR014284">
    <property type="entry name" value="RNA_pol_sigma-70_dom"/>
</dbReference>
<feature type="domain" description="RNA polymerase sigma factor 70 region 4 type 2" evidence="6">
    <location>
        <begin position="133"/>
        <end position="178"/>
    </location>
</feature>
<dbReference type="RefSeq" id="WP_230068473.1">
    <property type="nucleotide sequence ID" value="NZ_BAABLL010000002.1"/>
</dbReference>
<dbReference type="InterPro" id="IPR039425">
    <property type="entry name" value="RNA_pol_sigma-70-like"/>
</dbReference>
<accession>A0ABV8QWW2</accession>
<evidence type="ECO:0000256" key="1">
    <source>
        <dbReference type="ARBA" id="ARBA00010641"/>
    </source>
</evidence>
<evidence type="ECO:0000313" key="8">
    <source>
        <dbReference type="Proteomes" id="UP001595773"/>
    </source>
</evidence>
<keyword evidence="8" id="KW-1185">Reference proteome</keyword>
<keyword evidence="3" id="KW-0731">Sigma factor</keyword>
<dbReference type="InterPro" id="IPR013324">
    <property type="entry name" value="RNA_pol_sigma_r3/r4-like"/>
</dbReference>
<dbReference type="Pfam" id="PF04542">
    <property type="entry name" value="Sigma70_r2"/>
    <property type="match status" value="1"/>
</dbReference>
<dbReference type="Gene3D" id="1.10.1740.10">
    <property type="match status" value="1"/>
</dbReference>
<organism evidence="7 8">
    <name type="scientific">Arthrobacter cryoconiti</name>
    <dbReference type="NCBI Taxonomy" id="748907"/>
    <lineage>
        <taxon>Bacteria</taxon>
        <taxon>Bacillati</taxon>
        <taxon>Actinomycetota</taxon>
        <taxon>Actinomycetes</taxon>
        <taxon>Micrococcales</taxon>
        <taxon>Micrococcaceae</taxon>
        <taxon>Arthrobacter</taxon>
    </lineage>
</organism>
<evidence type="ECO:0000313" key="7">
    <source>
        <dbReference type="EMBL" id="MFC4264247.1"/>
    </source>
</evidence>
<dbReference type="InterPro" id="IPR036388">
    <property type="entry name" value="WH-like_DNA-bd_sf"/>
</dbReference>
<dbReference type="EMBL" id="JBHSCQ010000003">
    <property type="protein sequence ID" value="MFC4264247.1"/>
    <property type="molecule type" value="Genomic_DNA"/>
</dbReference>
<dbReference type="Proteomes" id="UP001595773">
    <property type="component" value="Unassembled WGS sequence"/>
</dbReference>
<comment type="caution">
    <text evidence="7">The sequence shown here is derived from an EMBL/GenBank/DDBJ whole genome shotgun (WGS) entry which is preliminary data.</text>
</comment>
<keyword evidence="4" id="KW-0804">Transcription</keyword>
<keyword evidence="2" id="KW-0805">Transcription regulation</keyword>
<name>A0ABV8QWW2_9MICC</name>